<dbReference type="InterPro" id="IPR016461">
    <property type="entry name" value="COMT-like"/>
</dbReference>
<evidence type="ECO:0000259" key="4">
    <source>
        <dbReference type="Pfam" id="PF00891"/>
    </source>
</evidence>
<dbReference type="GO" id="GO:0046983">
    <property type="term" value="F:protein dimerization activity"/>
    <property type="evidence" value="ECO:0007669"/>
    <property type="project" value="InterPro"/>
</dbReference>
<accession>A0A1W7CRW5</accession>
<dbReference type="InterPro" id="IPR036388">
    <property type="entry name" value="WH-like_DNA-bd_sf"/>
</dbReference>
<dbReference type="Pfam" id="PF00891">
    <property type="entry name" value="Methyltransf_2"/>
    <property type="match status" value="1"/>
</dbReference>
<evidence type="ECO:0000256" key="2">
    <source>
        <dbReference type="ARBA" id="ARBA00022679"/>
    </source>
</evidence>
<evidence type="ECO:0000256" key="3">
    <source>
        <dbReference type="ARBA" id="ARBA00022691"/>
    </source>
</evidence>
<dbReference type="EMBL" id="CP021121">
    <property type="protein sequence ID" value="ARQ67521.1"/>
    <property type="molecule type" value="Genomic_DNA"/>
</dbReference>
<dbReference type="InterPro" id="IPR029063">
    <property type="entry name" value="SAM-dependent_MTases_sf"/>
</dbReference>
<dbReference type="PIRSF" id="PIRSF005739">
    <property type="entry name" value="O-mtase"/>
    <property type="match status" value="1"/>
</dbReference>
<gene>
    <name evidence="6" type="ORF">CAG99_00495</name>
</gene>
<evidence type="ECO:0000313" key="6">
    <source>
        <dbReference type="EMBL" id="ARQ67521.1"/>
    </source>
</evidence>
<keyword evidence="1" id="KW-0489">Methyltransferase</keyword>
<dbReference type="Proteomes" id="UP000194218">
    <property type="component" value="Chromosome"/>
</dbReference>
<dbReference type="OrthoDB" id="4145676at2"/>
<evidence type="ECO:0000313" key="7">
    <source>
        <dbReference type="Proteomes" id="UP000194218"/>
    </source>
</evidence>
<keyword evidence="7" id="KW-1185">Reference proteome</keyword>
<organism evidence="6 7">
    <name type="scientific">Streptomyces marincola</name>
    <dbReference type="NCBI Taxonomy" id="2878388"/>
    <lineage>
        <taxon>Bacteria</taxon>
        <taxon>Bacillati</taxon>
        <taxon>Actinomycetota</taxon>
        <taxon>Actinomycetes</taxon>
        <taxon>Kitasatosporales</taxon>
        <taxon>Streptomycetaceae</taxon>
        <taxon>Streptomyces</taxon>
    </lineage>
</organism>
<evidence type="ECO:0008006" key="8">
    <source>
        <dbReference type="Google" id="ProtNLM"/>
    </source>
</evidence>
<dbReference type="PANTHER" id="PTHR43712:SF2">
    <property type="entry name" value="O-METHYLTRANSFERASE CICE"/>
    <property type="match status" value="1"/>
</dbReference>
<dbReference type="RefSeq" id="WP_086157041.1">
    <property type="nucleotide sequence ID" value="NZ_CP021121.1"/>
</dbReference>
<dbReference type="InterPro" id="IPR001077">
    <property type="entry name" value="COMT_C"/>
</dbReference>
<dbReference type="GO" id="GO:0032259">
    <property type="term" value="P:methylation"/>
    <property type="evidence" value="ECO:0007669"/>
    <property type="project" value="UniProtKB-KW"/>
</dbReference>
<dbReference type="KEGG" id="smao:CAG99_00495"/>
<feature type="domain" description="O-methyltransferase C-terminal" evidence="4">
    <location>
        <begin position="109"/>
        <end position="316"/>
    </location>
</feature>
<protein>
    <recommendedName>
        <fullName evidence="8">Dimerisation domain-containing protein</fullName>
    </recommendedName>
</protein>
<dbReference type="PROSITE" id="PS51683">
    <property type="entry name" value="SAM_OMT_II"/>
    <property type="match status" value="1"/>
</dbReference>
<dbReference type="AlphaFoldDB" id="A0A1W7CRW5"/>
<dbReference type="PANTHER" id="PTHR43712">
    <property type="entry name" value="PUTATIVE (AFU_ORTHOLOGUE AFUA_4G14580)-RELATED"/>
    <property type="match status" value="1"/>
</dbReference>
<name>A0A1W7CRW5_9ACTN</name>
<dbReference type="GO" id="GO:0008171">
    <property type="term" value="F:O-methyltransferase activity"/>
    <property type="evidence" value="ECO:0007669"/>
    <property type="project" value="InterPro"/>
</dbReference>
<sequence>MTTDFKAVQAAVELISGGWRAQAVHTAAKLRLPDHIAAGVTTDAGLAAATGAREDGIRRLMRLLVAVGLFEGGPRAGYRNTPVSATLLDAPGSLRDMCLLYGEEFYTAWGHAAESISTVTAGFELAYGRPLYAHLDEHPGLADRFQRAMVAGNLFFDSVPEVFDFTGGKTIVDCGGGNGHLLSVILDAVPDARGTLLDREHVIPLARAYLSRTIGLDRVELVGGDMFGAVPEGGDVYLFCRVLAGWHDDDAVAAFAHCRRAITDPSARLLVLDRMVVDEDSSVLPALWDLHLLMTTGGRHRGVEEFTSLLDRAGWQVERTAALPMETTALVAAPRSGRVAAR</sequence>
<proteinExistence type="predicted"/>
<dbReference type="Gene3D" id="1.10.10.10">
    <property type="entry name" value="Winged helix-like DNA-binding domain superfamily/Winged helix DNA-binding domain"/>
    <property type="match status" value="1"/>
</dbReference>
<dbReference type="CDD" id="cd02440">
    <property type="entry name" value="AdoMet_MTases"/>
    <property type="match status" value="1"/>
</dbReference>
<keyword evidence="3" id="KW-0949">S-adenosyl-L-methionine</keyword>
<dbReference type="InterPro" id="IPR012967">
    <property type="entry name" value="COMT_dimerisation"/>
</dbReference>
<evidence type="ECO:0000259" key="5">
    <source>
        <dbReference type="Pfam" id="PF08100"/>
    </source>
</evidence>
<dbReference type="Pfam" id="PF08100">
    <property type="entry name" value="Dimerisation"/>
    <property type="match status" value="1"/>
</dbReference>
<keyword evidence="2" id="KW-0808">Transferase</keyword>
<dbReference type="InterPro" id="IPR036390">
    <property type="entry name" value="WH_DNA-bd_sf"/>
</dbReference>
<reference evidence="6 7" key="1">
    <citation type="submission" date="2017-05" db="EMBL/GenBank/DDBJ databases">
        <title>Complete genome sequence of Streptomyces sp. SCSIO 03032 revealed the diverse biosynthetic pathways for its bioactive secondary metabolites.</title>
        <authorList>
            <person name="Ma L."/>
            <person name="Zhu Y."/>
            <person name="Zhang W."/>
            <person name="Zhang G."/>
            <person name="Tian X."/>
            <person name="Zhang S."/>
            <person name="Zhang C."/>
        </authorList>
    </citation>
    <scope>NUCLEOTIDE SEQUENCE [LARGE SCALE GENOMIC DNA]</scope>
    <source>
        <strain evidence="6 7">SCSIO 03032</strain>
    </source>
</reference>
<dbReference type="SUPFAM" id="SSF53335">
    <property type="entry name" value="S-adenosyl-L-methionine-dependent methyltransferases"/>
    <property type="match status" value="1"/>
</dbReference>
<dbReference type="Gene3D" id="3.40.50.150">
    <property type="entry name" value="Vaccinia Virus protein VP39"/>
    <property type="match status" value="1"/>
</dbReference>
<feature type="domain" description="O-methyltransferase dimerisation" evidence="5">
    <location>
        <begin position="13"/>
        <end position="88"/>
    </location>
</feature>
<dbReference type="SUPFAM" id="SSF46785">
    <property type="entry name" value="Winged helix' DNA-binding domain"/>
    <property type="match status" value="1"/>
</dbReference>
<evidence type="ECO:0000256" key="1">
    <source>
        <dbReference type="ARBA" id="ARBA00022603"/>
    </source>
</evidence>